<feature type="domain" description="Recombinase" evidence="7">
    <location>
        <begin position="159"/>
        <end position="268"/>
    </location>
</feature>
<evidence type="ECO:0008006" key="10">
    <source>
        <dbReference type="Google" id="ProtNLM"/>
    </source>
</evidence>
<keyword evidence="3" id="KW-0233">DNA recombination</keyword>
<evidence type="ECO:0000256" key="5">
    <source>
        <dbReference type="PROSITE-ProRule" id="PRU10137"/>
    </source>
</evidence>
<reference evidence="8 9" key="1">
    <citation type="submission" date="2016-12" db="EMBL/GenBank/DDBJ databases">
        <title>Trade-off between light-utilization and light-protection in marine flavobacteria.</title>
        <authorList>
            <person name="Kumagai Y."/>
            <person name="Yoshizawa S."/>
            <person name="Kogure K."/>
            <person name="Iwasaki W."/>
        </authorList>
    </citation>
    <scope>NUCLEOTIDE SEQUENCE [LARGE SCALE GENOMIC DNA]</scope>
    <source>
        <strain evidence="8 9">ATCC 43844</strain>
    </source>
</reference>
<comment type="caution">
    <text evidence="8">The sequence shown here is derived from an EMBL/GenBank/DDBJ whole genome shotgun (WGS) entry which is preliminary data.</text>
</comment>
<dbReference type="Gene3D" id="3.40.50.1390">
    <property type="entry name" value="Resolvase, N-terminal catalytic domain"/>
    <property type="match status" value="1"/>
</dbReference>
<protein>
    <recommendedName>
        <fullName evidence="10">Recombinase domain-containing protein</fullName>
    </recommendedName>
</protein>
<keyword evidence="9" id="KW-1185">Reference proteome</keyword>
<evidence type="ECO:0000259" key="7">
    <source>
        <dbReference type="PROSITE" id="PS51737"/>
    </source>
</evidence>
<dbReference type="InterPro" id="IPR038109">
    <property type="entry name" value="DNA_bind_recomb_sf"/>
</dbReference>
<proteinExistence type="predicted"/>
<dbReference type="AlphaFoldDB" id="A0A2S7WH10"/>
<evidence type="ECO:0000256" key="2">
    <source>
        <dbReference type="ARBA" id="ARBA00023125"/>
    </source>
</evidence>
<dbReference type="Proteomes" id="UP000239068">
    <property type="component" value="Unassembled WGS sequence"/>
</dbReference>
<dbReference type="InterPro" id="IPR011109">
    <property type="entry name" value="DNA_bind_recombinase_dom"/>
</dbReference>
<dbReference type="InterPro" id="IPR036162">
    <property type="entry name" value="Resolvase-like_N_sf"/>
</dbReference>
<accession>A0A2S7WH10</accession>
<dbReference type="RefSeq" id="WP_105021852.1">
    <property type="nucleotide sequence ID" value="NZ_MSCM01000002.1"/>
</dbReference>
<dbReference type="GO" id="GO:0003677">
    <property type="term" value="F:DNA binding"/>
    <property type="evidence" value="ECO:0007669"/>
    <property type="project" value="UniProtKB-KW"/>
</dbReference>
<dbReference type="OrthoDB" id="9815006at2"/>
<dbReference type="PANTHER" id="PTHR30461:SF2">
    <property type="entry name" value="SERINE RECOMBINASE PINE-RELATED"/>
    <property type="match status" value="1"/>
</dbReference>
<dbReference type="EMBL" id="MSCM01000002">
    <property type="protein sequence ID" value="PQJ76542.1"/>
    <property type="molecule type" value="Genomic_DNA"/>
</dbReference>
<keyword evidence="1" id="KW-0229">DNA integration</keyword>
<dbReference type="PROSITE" id="PS51737">
    <property type="entry name" value="RECOMBINASE_DNA_BIND"/>
    <property type="match status" value="1"/>
</dbReference>
<gene>
    <name evidence="8" type="ORF">BTO16_11595</name>
</gene>
<keyword evidence="2" id="KW-0238">DNA-binding</keyword>
<dbReference type="Pfam" id="PF07508">
    <property type="entry name" value="Recombinase"/>
    <property type="match status" value="1"/>
</dbReference>
<dbReference type="Pfam" id="PF13408">
    <property type="entry name" value="Zn_ribbon_recom"/>
    <property type="match status" value="1"/>
</dbReference>
<evidence type="ECO:0000313" key="9">
    <source>
        <dbReference type="Proteomes" id="UP000239068"/>
    </source>
</evidence>
<organism evidence="8 9">
    <name type="scientific">Polaribacter glomeratus</name>
    <dbReference type="NCBI Taxonomy" id="102"/>
    <lineage>
        <taxon>Bacteria</taxon>
        <taxon>Pseudomonadati</taxon>
        <taxon>Bacteroidota</taxon>
        <taxon>Flavobacteriia</taxon>
        <taxon>Flavobacteriales</taxon>
        <taxon>Flavobacteriaceae</taxon>
    </lineage>
</organism>
<evidence type="ECO:0000259" key="6">
    <source>
        <dbReference type="PROSITE" id="PS51736"/>
    </source>
</evidence>
<dbReference type="PROSITE" id="PS51736">
    <property type="entry name" value="RECOMBINASES_3"/>
    <property type="match status" value="1"/>
</dbReference>
<dbReference type="Pfam" id="PF00239">
    <property type="entry name" value="Resolvase"/>
    <property type="match status" value="1"/>
</dbReference>
<dbReference type="InterPro" id="IPR006118">
    <property type="entry name" value="Recombinase_CS"/>
</dbReference>
<feature type="active site" description="O-(5'-phospho-DNA)-serine intermediate" evidence="4 5">
    <location>
        <position position="11"/>
    </location>
</feature>
<evidence type="ECO:0000256" key="1">
    <source>
        <dbReference type="ARBA" id="ARBA00022908"/>
    </source>
</evidence>
<dbReference type="InterPro" id="IPR025827">
    <property type="entry name" value="Zn_ribbon_recom_dom"/>
</dbReference>
<sequence length="549" mass="64538">MKYAIGYLRVSTPDQKKYGNSLSTQKNNIEDFCFKNNITLLKIFTEDFSGADFDRPEFLKLLNYLKQNKGEIDLLLIDRQDRFSRNTEHALTMTRKLKKVGVEVNFVSEWIENVNSQEGKLISNIRYTLAELERDKIKKICSMGSRTALKEGRYTKTPPRGFKRSKNQFNKTIIEPNEVANLVKELFVDYAFNIYSQKELLSKYRKKGMSLSKSSLSRMLTNILYAGFIDLKKHDIEPYNLIKGEHKAIISLELYQKVQRVKDNRNTKLKNTKIENENFPLSGFLKCPCCGENLTGSNSNNGNKKKIKKYYFYYECKSKKGCKIRYTANDVHDLLDKELSKLRPNKYIQKLFIDLLIEEYENFNYERLTILKQIDSRILKINELRFSLTEKFVANLIEEDYFKEINRKYVVNKSRLEREKNELGTYQKDLDKLLTFGLNMICNFNLLFKNSTNQLKKRLLGSILEDGLIFSNNNFRTVNYNRAVSLISKLDKGYKQFENKKGDNYKIVSQSVLKVGIEPTHPKVLDFESSSKWFNMYLFVLFFKQLPLF</sequence>
<name>A0A2S7WH10_9FLAO</name>
<evidence type="ECO:0000313" key="8">
    <source>
        <dbReference type="EMBL" id="PQJ76542.1"/>
    </source>
</evidence>
<evidence type="ECO:0000256" key="3">
    <source>
        <dbReference type="ARBA" id="ARBA00023172"/>
    </source>
</evidence>
<dbReference type="SUPFAM" id="SSF53041">
    <property type="entry name" value="Resolvase-like"/>
    <property type="match status" value="1"/>
</dbReference>
<dbReference type="InterPro" id="IPR006119">
    <property type="entry name" value="Resolv_N"/>
</dbReference>
<dbReference type="InterPro" id="IPR050639">
    <property type="entry name" value="SSR_resolvase"/>
</dbReference>
<dbReference type="PANTHER" id="PTHR30461">
    <property type="entry name" value="DNA-INVERTASE FROM LAMBDOID PROPHAGE"/>
    <property type="match status" value="1"/>
</dbReference>
<dbReference type="SMART" id="SM00857">
    <property type="entry name" value="Resolvase"/>
    <property type="match status" value="1"/>
</dbReference>
<dbReference type="CDD" id="cd00338">
    <property type="entry name" value="Ser_Recombinase"/>
    <property type="match status" value="1"/>
</dbReference>
<dbReference type="GO" id="GO:0015074">
    <property type="term" value="P:DNA integration"/>
    <property type="evidence" value="ECO:0007669"/>
    <property type="project" value="UniProtKB-KW"/>
</dbReference>
<dbReference type="PROSITE" id="PS00397">
    <property type="entry name" value="RECOMBINASES_1"/>
    <property type="match status" value="1"/>
</dbReference>
<dbReference type="Gene3D" id="3.90.1750.20">
    <property type="entry name" value="Putative Large Serine Recombinase, Chain B, Domain 2"/>
    <property type="match status" value="1"/>
</dbReference>
<evidence type="ECO:0000256" key="4">
    <source>
        <dbReference type="PIRSR" id="PIRSR606118-50"/>
    </source>
</evidence>
<dbReference type="GO" id="GO:0000150">
    <property type="term" value="F:DNA strand exchange activity"/>
    <property type="evidence" value="ECO:0007669"/>
    <property type="project" value="InterPro"/>
</dbReference>
<feature type="domain" description="Resolvase/invertase-type recombinase catalytic" evidence="6">
    <location>
        <begin position="3"/>
        <end position="152"/>
    </location>
</feature>